<keyword evidence="2" id="KW-1133">Transmembrane helix</keyword>
<evidence type="ECO:0000313" key="3">
    <source>
        <dbReference type="EMBL" id="TWT95069.1"/>
    </source>
</evidence>
<dbReference type="RefSeq" id="WP_231603164.1">
    <property type="nucleotide sequence ID" value="NZ_SJPM01000007.1"/>
</dbReference>
<name>A0A5C6A6C3_9BACT</name>
<protein>
    <submittedName>
        <fullName evidence="3">Uncharacterized protein</fullName>
    </submittedName>
</protein>
<accession>A0A5C6A6C3</accession>
<feature type="transmembrane region" description="Helical" evidence="2">
    <location>
        <begin position="31"/>
        <end position="52"/>
    </location>
</feature>
<evidence type="ECO:0000256" key="2">
    <source>
        <dbReference type="SAM" id="Phobius"/>
    </source>
</evidence>
<feature type="compositionally biased region" description="Polar residues" evidence="1">
    <location>
        <begin position="1"/>
        <end position="17"/>
    </location>
</feature>
<keyword evidence="2" id="KW-0472">Membrane</keyword>
<keyword evidence="2" id="KW-0812">Transmembrane</keyword>
<proteinExistence type="predicted"/>
<sequence length="99" mass="11242">MKVSNSMTEPSSQTIRSQTKRRSTTSIACQMVLGLALMLTVTTSVGCFLPIYSARPERRVQQLLFTSDNLRQIVDDWERFWQLDSPSHMSPIRTHGGIL</sequence>
<organism evidence="3 4">
    <name type="scientific">Neorhodopirellula pilleata</name>
    <dbReference type="NCBI Taxonomy" id="2714738"/>
    <lineage>
        <taxon>Bacteria</taxon>
        <taxon>Pseudomonadati</taxon>
        <taxon>Planctomycetota</taxon>
        <taxon>Planctomycetia</taxon>
        <taxon>Pirellulales</taxon>
        <taxon>Pirellulaceae</taxon>
        <taxon>Neorhodopirellula</taxon>
    </lineage>
</organism>
<evidence type="ECO:0000256" key="1">
    <source>
        <dbReference type="SAM" id="MobiDB-lite"/>
    </source>
</evidence>
<dbReference type="Proteomes" id="UP000316213">
    <property type="component" value="Unassembled WGS sequence"/>
</dbReference>
<reference evidence="3 4" key="1">
    <citation type="submission" date="2019-02" db="EMBL/GenBank/DDBJ databases">
        <title>Deep-cultivation of Planctomycetes and their phenomic and genomic characterization uncovers novel biology.</title>
        <authorList>
            <person name="Wiegand S."/>
            <person name="Jogler M."/>
            <person name="Boedeker C."/>
            <person name="Pinto D."/>
            <person name="Vollmers J."/>
            <person name="Rivas-Marin E."/>
            <person name="Kohn T."/>
            <person name="Peeters S.H."/>
            <person name="Heuer A."/>
            <person name="Rast P."/>
            <person name="Oberbeckmann S."/>
            <person name="Bunk B."/>
            <person name="Jeske O."/>
            <person name="Meyerdierks A."/>
            <person name="Storesund J.E."/>
            <person name="Kallscheuer N."/>
            <person name="Luecker S."/>
            <person name="Lage O.M."/>
            <person name="Pohl T."/>
            <person name="Merkel B.J."/>
            <person name="Hornburger P."/>
            <person name="Mueller R.-W."/>
            <person name="Bruemmer F."/>
            <person name="Labrenz M."/>
            <person name="Spormann A.M."/>
            <person name="Op Den Camp H."/>
            <person name="Overmann J."/>
            <person name="Amann R."/>
            <person name="Jetten M.S.M."/>
            <person name="Mascher T."/>
            <person name="Medema M.H."/>
            <person name="Devos D.P."/>
            <person name="Kaster A.-K."/>
            <person name="Ovreas L."/>
            <person name="Rohde M."/>
            <person name="Galperin M.Y."/>
            <person name="Jogler C."/>
        </authorList>
    </citation>
    <scope>NUCLEOTIDE SEQUENCE [LARGE SCALE GENOMIC DNA]</scope>
    <source>
        <strain evidence="3 4">Pla100</strain>
    </source>
</reference>
<keyword evidence="4" id="KW-1185">Reference proteome</keyword>
<evidence type="ECO:0000313" key="4">
    <source>
        <dbReference type="Proteomes" id="UP000316213"/>
    </source>
</evidence>
<dbReference type="AlphaFoldDB" id="A0A5C6A6C3"/>
<gene>
    <name evidence="3" type="ORF">Pla100_36500</name>
</gene>
<feature type="region of interest" description="Disordered" evidence="1">
    <location>
        <begin position="1"/>
        <end position="23"/>
    </location>
</feature>
<comment type="caution">
    <text evidence="3">The sequence shown here is derived from an EMBL/GenBank/DDBJ whole genome shotgun (WGS) entry which is preliminary data.</text>
</comment>
<dbReference type="EMBL" id="SJPM01000007">
    <property type="protein sequence ID" value="TWT95069.1"/>
    <property type="molecule type" value="Genomic_DNA"/>
</dbReference>